<dbReference type="SUPFAM" id="SSF56112">
    <property type="entry name" value="Protein kinase-like (PK-like)"/>
    <property type="match status" value="1"/>
</dbReference>
<evidence type="ECO:0008006" key="3">
    <source>
        <dbReference type="Google" id="ProtNLM"/>
    </source>
</evidence>
<dbReference type="PANTHER" id="PTHR21310">
    <property type="entry name" value="AMINOGLYCOSIDE PHOSPHOTRANSFERASE-RELATED-RELATED"/>
    <property type="match status" value="1"/>
</dbReference>
<reference evidence="1" key="1">
    <citation type="submission" date="2023-06" db="EMBL/GenBank/DDBJ databases">
        <title>Genome-scale phylogeny and comparative genomics of the fungal order Sordariales.</title>
        <authorList>
            <consortium name="Lawrence Berkeley National Laboratory"/>
            <person name="Hensen N."/>
            <person name="Bonometti L."/>
            <person name="Westerberg I."/>
            <person name="Brannstrom I.O."/>
            <person name="Guillou S."/>
            <person name="Cros-Aarteil S."/>
            <person name="Calhoun S."/>
            <person name="Haridas S."/>
            <person name="Kuo A."/>
            <person name="Mondo S."/>
            <person name="Pangilinan J."/>
            <person name="Riley R."/>
            <person name="Labutti K."/>
            <person name="Andreopoulos B."/>
            <person name="Lipzen A."/>
            <person name="Chen C."/>
            <person name="Yanf M."/>
            <person name="Daum C."/>
            <person name="Ng V."/>
            <person name="Clum A."/>
            <person name="Steindorff A."/>
            <person name="Ohm R."/>
            <person name="Martin F."/>
            <person name="Silar P."/>
            <person name="Natvig D."/>
            <person name="Lalanne C."/>
            <person name="Gautier V."/>
            <person name="Ament-Velasquez S.L."/>
            <person name="Kruys A."/>
            <person name="Hutchinson M.I."/>
            <person name="Powell A.J."/>
            <person name="Barry K."/>
            <person name="Miller A.N."/>
            <person name="Grigoriev I.V."/>
            <person name="Debuchy R."/>
            <person name="Gladieux P."/>
            <person name="Thoren M.H."/>
            <person name="Johannesson H."/>
        </authorList>
    </citation>
    <scope>NUCLEOTIDE SEQUENCE</scope>
    <source>
        <strain evidence="1">8032-3</strain>
    </source>
</reference>
<dbReference type="AlphaFoldDB" id="A0AAJ0FK04"/>
<dbReference type="RefSeq" id="XP_060281242.1">
    <property type="nucleotide sequence ID" value="XM_060431765.1"/>
</dbReference>
<comment type="caution">
    <text evidence="1">The sequence shown here is derived from an EMBL/GenBank/DDBJ whole genome shotgun (WGS) entry which is preliminary data.</text>
</comment>
<organism evidence="1 2">
    <name type="scientific">Phialemonium atrogriseum</name>
    <dbReference type="NCBI Taxonomy" id="1093897"/>
    <lineage>
        <taxon>Eukaryota</taxon>
        <taxon>Fungi</taxon>
        <taxon>Dikarya</taxon>
        <taxon>Ascomycota</taxon>
        <taxon>Pezizomycotina</taxon>
        <taxon>Sordariomycetes</taxon>
        <taxon>Sordariomycetidae</taxon>
        <taxon>Cephalothecales</taxon>
        <taxon>Cephalothecaceae</taxon>
        <taxon>Phialemonium</taxon>
    </lineage>
</organism>
<dbReference type="PANTHER" id="PTHR21310:SF15">
    <property type="entry name" value="AMINOGLYCOSIDE PHOSPHOTRANSFERASE DOMAIN-CONTAINING PROTEIN"/>
    <property type="match status" value="1"/>
</dbReference>
<accession>A0AAJ0FK04</accession>
<dbReference type="Proteomes" id="UP001244011">
    <property type="component" value="Unassembled WGS sequence"/>
</dbReference>
<dbReference type="GeneID" id="85314952"/>
<sequence>MLLQPRTLEYFEKPARGSYNRCYFVKFDSEKWVIRVPLAPCLAFGGKNKLENEIATMHLVAEKTTSPIPKMYASQKTKDHGWKSSKKLADEPSRRQVIGYEKPLSQLRKFSIHSLQSSLQSSLQLGRQCIINDDDHTNHDDHDPLLTSANNYVAMLLDIADNAFAEGRSSVFEDEVGAALYHLHIFHQYAAEKWLDHRLDQGPFFLVHDMEVVSLLDWEWSRVVPRQFFNHPLWLGKPDTTKLAYNFAYQDYLELFDQFQAIVRTRQRERYGNELLPDEWVEAKVDSGFLVANALKNQLIWTGINLGERVKAFMDDDPVRKDLIARKLREGNSYKAEVDRLKDTNLSRKVEISTT</sequence>
<proteinExistence type="predicted"/>
<keyword evidence="2" id="KW-1185">Reference proteome</keyword>
<evidence type="ECO:0000313" key="1">
    <source>
        <dbReference type="EMBL" id="KAK1765029.1"/>
    </source>
</evidence>
<name>A0AAJ0FK04_9PEZI</name>
<dbReference type="EMBL" id="MU839017">
    <property type="protein sequence ID" value="KAK1765029.1"/>
    <property type="molecule type" value="Genomic_DNA"/>
</dbReference>
<protein>
    <recommendedName>
        <fullName evidence="3">Aminoglycoside phosphotransferase domain-containing protein</fullName>
    </recommendedName>
</protein>
<evidence type="ECO:0000313" key="2">
    <source>
        <dbReference type="Proteomes" id="UP001244011"/>
    </source>
</evidence>
<dbReference type="InterPro" id="IPR051678">
    <property type="entry name" value="AGP_Transferase"/>
</dbReference>
<gene>
    <name evidence="1" type="ORF">QBC33DRAFT_593905</name>
</gene>
<dbReference type="Gene3D" id="3.30.200.20">
    <property type="entry name" value="Phosphorylase Kinase, domain 1"/>
    <property type="match status" value="1"/>
</dbReference>
<dbReference type="InterPro" id="IPR011009">
    <property type="entry name" value="Kinase-like_dom_sf"/>
</dbReference>